<accession>A0A6I9QPF4</accession>
<dbReference type="PROSITE" id="PS50097">
    <property type="entry name" value="BTB"/>
    <property type="match status" value="1"/>
</dbReference>
<dbReference type="RefSeq" id="XP_010912923.1">
    <property type="nucleotide sequence ID" value="XM_010914621.3"/>
</dbReference>
<evidence type="ECO:0000256" key="1">
    <source>
        <dbReference type="ARBA" id="ARBA00004906"/>
    </source>
</evidence>
<sequence>MMRNSADCNSFRRWHEAGNEFMPSADVQIITSGGHSIPAHSAVLASASPVLEKMLYRYPISLDSQRIIRILGVPYDAVFAFIQFLYSSRSAVSSREGEEAVEKYGMHLLVLSHAYQVKWLKRGCEEGVAARLRVEVVVDMLKLAKLCDAPRLYQRCMRLVAKDFASVIQSEGWCFIRRHDPLLEKEILQFIEDADQRRKRWMREMADQEMYQQLSEAMECLQHICTVGCTVVGPHVGEPPSRSKGPCSFRTCEGLQLLIRHSATCGKKLSPGGCIHCKRMWQLFQLHSSICDQPDSCKVPLCKQFRSKIQMDGKVDKTWRLLVKKVVTAGIMSSLAKRERPEEIQKIWLRYRGIK</sequence>
<dbReference type="PANTHER" id="PTHR46287:SF5">
    <property type="entry name" value="OS02G0596700 PROTEIN"/>
    <property type="match status" value="1"/>
</dbReference>
<evidence type="ECO:0000256" key="5">
    <source>
        <dbReference type="ARBA" id="ARBA00022833"/>
    </source>
</evidence>
<proteinExistence type="predicted"/>
<protein>
    <submittedName>
        <fullName evidence="8">BTB/POZ and TAZ domain-containing protein 2 isoform X1</fullName>
    </submittedName>
</protein>
<dbReference type="Gene3D" id="3.30.710.10">
    <property type="entry name" value="Potassium Channel Kv1.1, Chain A"/>
    <property type="match status" value="1"/>
</dbReference>
<evidence type="ECO:0000256" key="3">
    <source>
        <dbReference type="ARBA" id="ARBA00022771"/>
    </source>
</evidence>
<dbReference type="FunFam" id="1.20.1020.10:FF:000004">
    <property type="entry name" value="BTB/POZ and TAZ domain-containing protein 2"/>
    <property type="match status" value="1"/>
</dbReference>
<dbReference type="Pfam" id="PF02135">
    <property type="entry name" value="zf-TAZ"/>
    <property type="match status" value="1"/>
</dbReference>
<organism evidence="7 8">
    <name type="scientific">Elaeis guineensis var. tenera</name>
    <name type="common">Oil palm</name>
    <dbReference type="NCBI Taxonomy" id="51953"/>
    <lineage>
        <taxon>Eukaryota</taxon>
        <taxon>Viridiplantae</taxon>
        <taxon>Streptophyta</taxon>
        <taxon>Embryophyta</taxon>
        <taxon>Tracheophyta</taxon>
        <taxon>Spermatophyta</taxon>
        <taxon>Magnoliopsida</taxon>
        <taxon>Liliopsida</taxon>
        <taxon>Arecaceae</taxon>
        <taxon>Arecoideae</taxon>
        <taxon>Cocoseae</taxon>
        <taxon>Elaeidinae</taxon>
        <taxon>Elaeis</taxon>
    </lineage>
</organism>
<evidence type="ECO:0000313" key="7">
    <source>
        <dbReference type="Proteomes" id="UP000504607"/>
    </source>
</evidence>
<evidence type="ECO:0000256" key="2">
    <source>
        <dbReference type="ARBA" id="ARBA00022723"/>
    </source>
</evidence>
<name>A0A6I9QPF4_ELAGV</name>
<dbReference type="OrthoDB" id="6359816at2759"/>
<reference evidence="8" key="1">
    <citation type="submission" date="2025-08" db="UniProtKB">
        <authorList>
            <consortium name="RefSeq"/>
        </authorList>
    </citation>
    <scope>IDENTIFICATION</scope>
</reference>
<dbReference type="InterPro" id="IPR000197">
    <property type="entry name" value="Znf_TAZ"/>
</dbReference>
<dbReference type="AlphaFoldDB" id="A0A6I9QPF4"/>
<dbReference type="SUPFAM" id="SSF57933">
    <property type="entry name" value="TAZ domain"/>
    <property type="match status" value="1"/>
</dbReference>
<dbReference type="GO" id="GO:0006355">
    <property type="term" value="P:regulation of DNA-templated transcription"/>
    <property type="evidence" value="ECO:0007669"/>
    <property type="project" value="UniProtKB-ARBA"/>
</dbReference>
<dbReference type="FunFam" id="1.25.40.420:FF:000012">
    <property type="entry name" value="BTB/POZ and TAZ domain-containing protein 2"/>
    <property type="match status" value="1"/>
</dbReference>
<dbReference type="InterPro" id="IPR044513">
    <property type="entry name" value="BT1/2/3/4/5"/>
</dbReference>
<evidence type="ECO:0000313" key="8">
    <source>
        <dbReference type="RefSeq" id="XP_010912923.1"/>
    </source>
</evidence>
<evidence type="ECO:0000256" key="4">
    <source>
        <dbReference type="ARBA" id="ARBA00022786"/>
    </source>
</evidence>
<comment type="pathway">
    <text evidence="1">Protein modification; protein ubiquitination.</text>
</comment>
<keyword evidence="3" id="KW-0863">Zinc-finger</keyword>
<dbReference type="GO" id="GO:0009725">
    <property type="term" value="P:response to hormone"/>
    <property type="evidence" value="ECO:0007669"/>
    <property type="project" value="UniProtKB-ARBA"/>
</dbReference>
<dbReference type="InParanoid" id="A0A6I9QPF4"/>
<dbReference type="InterPro" id="IPR000210">
    <property type="entry name" value="BTB/POZ_dom"/>
</dbReference>
<dbReference type="InterPro" id="IPR011333">
    <property type="entry name" value="SKP1/BTB/POZ_sf"/>
</dbReference>
<dbReference type="Gene3D" id="1.20.1020.10">
    <property type="entry name" value="TAZ domain"/>
    <property type="match status" value="1"/>
</dbReference>
<dbReference type="SUPFAM" id="SSF54695">
    <property type="entry name" value="POZ domain"/>
    <property type="match status" value="1"/>
</dbReference>
<evidence type="ECO:0000259" key="6">
    <source>
        <dbReference type="PROSITE" id="PS50097"/>
    </source>
</evidence>
<dbReference type="GO" id="GO:0005516">
    <property type="term" value="F:calmodulin binding"/>
    <property type="evidence" value="ECO:0007669"/>
    <property type="project" value="UniProtKB-ARBA"/>
</dbReference>
<dbReference type="PANTHER" id="PTHR46287">
    <property type="entry name" value="BTB/POZ AND TAZ DOMAIN-CONTAINING PROTEIN 3-RELATED"/>
    <property type="match status" value="1"/>
</dbReference>
<keyword evidence="5" id="KW-0862">Zinc</keyword>
<dbReference type="Proteomes" id="UP000504607">
    <property type="component" value="Chromosome 2"/>
</dbReference>
<dbReference type="GO" id="GO:0005634">
    <property type="term" value="C:nucleus"/>
    <property type="evidence" value="ECO:0007669"/>
    <property type="project" value="TreeGrafter"/>
</dbReference>
<gene>
    <name evidence="8" type="primary">LOC105038746</name>
</gene>
<keyword evidence="7" id="KW-1185">Reference proteome</keyword>
<dbReference type="GO" id="GO:0008270">
    <property type="term" value="F:zinc ion binding"/>
    <property type="evidence" value="ECO:0007669"/>
    <property type="project" value="UniProtKB-KW"/>
</dbReference>
<dbReference type="SMART" id="SM00225">
    <property type="entry name" value="BTB"/>
    <property type="match status" value="1"/>
</dbReference>
<dbReference type="InterPro" id="IPR035898">
    <property type="entry name" value="TAZ_dom_sf"/>
</dbReference>
<dbReference type="Pfam" id="PF00651">
    <property type="entry name" value="BTB"/>
    <property type="match status" value="1"/>
</dbReference>
<dbReference type="GO" id="GO:0042542">
    <property type="term" value="P:response to hydrogen peroxide"/>
    <property type="evidence" value="ECO:0007669"/>
    <property type="project" value="UniProtKB-ARBA"/>
</dbReference>
<dbReference type="SMART" id="SM00551">
    <property type="entry name" value="ZnF_TAZ"/>
    <property type="match status" value="1"/>
</dbReference>
<dbReference type="GO" id="GO:0009751">
    <property type="term" value="P:response to salicylic acid"/>
    <property type="evidence" value="ECO:0007669"/>
    <property type="project" value="UniProtKB-ARBA"/>
</dbReference>
<feature type="domain" description="BTB" evidence="6">
    <location>
        <begin position="25"/>
        <end position="94"/>
    </location>
</feature>
<dbReference type="KEGG" id="egu:105038746"/>
<keyword evidence="4" id="KW-0833">Ubl conjugation pathway</keyword>
<keyword evidence="2" id="KW-0479">Metal-binding</keyword>
<dbReference type="CDD" id="cd14733">
    <property type="entry name" value="BACK"/>
    <property type="match status" value="1"/>
</dbReference>
<dbReference type="GeneID" id="105038746"/>